<feature type="transmembrane region" description="Helical" evidence="1">
    <location>
        <begin position="6"/>
        <end position="30"/>
    </location>
</feature>
<gene>
    <name evidence="2" type="ORF">LPMP_200990</name>
</gene>
<dbReference type="VEuPathDB" id="TriTrypDB:LPMP_200990"/>
<keyword evidence="1" id="KW-0472">Membrane</keyword>
<dbReference type="Pfam" id="PF07344">
    <property type="entry name" value="Amastin"/>
    <property type="match status" value="1"/>
</dbReference>
<organism evidence="2 3">
    <name type="scientific">Leishmania panamensis</name>
    <dbReference type="NCBI Taxonomy" id="5679"/>
    <lineage>
        <taxon>Eukaryota</taxon>
        <taxon>Discoba</taxon>
        <taxon>Euglenozoa</taxon>
        <taxon>Kinetoplastea</taxon>
        <taxon>Metakinetoplastina</taxon>
        <taxon>Trypanosomatida</taxon>
        <taxon>Trypanosomatidae</taxon>
        <taxon>Leishmaniinae</taxon>
        <taxon>Leishmania</taxon>
        <taxon>Leishmania guyanensis species complex</taxon>
    </lineage>
</organism>
<dbReference type="eggNOG" id="ENOG502SPBK">
    <property type="taxonomic scope" value="Eukaryota"/>
</dbReference>
<feature type="transmembrane region" description="Helical" evidence="1">
    <location>
        <begin position="81"/>
        <end position="100"/>
    </location>
</feature>
<dbReference type="AlphaFoldDB" id="A0A088S7M3"/>
<dbReference type="Proteomes" id="UP000063063">
    <property type="component" value="Chromosome 20"/>
</dbReference>
<keyword evidence="1" id="KW-1133">Transmembrane helix</keyword>
<keyword evidence="1" id="KW-0812">Transmembrane</keyword>
<dbReference type="VEuPathDB" id="TriTrypDB:LPAL13_000052800"/>
<proteinExistence type="predicted"/>
<evidence type="ECO:0000313" key="3">
    <source>
        <dbReference type="Proteomes" id="UP000063063"/>
    </source>
</evidence>
<accession>A0A088S7M3</accession>
<dbReference type="PANTHER" id="PTHR33297">
    <property type="entry name" value="AMASTIN-LIKE SURFACE PROTEIN-LIKE PROTEIN-RELATED"/>
    <property type="match status" value="1"/>
</dbReference>
<feature type="transmembrane region" description="Helical" evidence="1">
    <location>
        <begin position="154"/>
        <end position="177"/>
    </location>
</feature>
<dbReference type="PANTHER" id="PTHR33297:SF4">
    <property type="entry name" value="AMASTIN"/>
    <property type="match status" value="1"/>
</dbReference>
<dbReference type="KEGG" id="lpan:LPMP_200990"/>
<dbReference type="RefSeq" id="XP_010698298.1">
    <property type="nucleotide sequence ID" value="XM_010699996.1"/>
</dbReference>
<evidence type="ECO:0000256" key="1">
    <source>
        <dbReference type="SAM" id="Phobius"/>
    </source>
</evidence>
<name>A0A088S7M3_LEIPA</name>
<protein>
    <submittedName>
        <fullName evidence="2">Amastin-like surface protein, putative</fullName>
    </submittedName>
</protein>
<keyword evidence="3" id="KW-1185">Reference proteome</keyword>
<evidence type="ECO:0000313" key="2">
    <source>
        <dbReference type="EMBL" id="AIN97591.1"/>
    </source>
</evidence>
<feature type="transmembrane region" description="Helical" evidence="1">
    <location>
        <begin position="106"/>
        <end position="134"/>
    </location>
</feature>
<dbReference type="EMBL" id="CP009389">
    <property type="protein sequence ID" value="AIN97591.1"/>
    <property type="molecule type" value="Genomic_DNA"/>
</dbReference>
<dbReference type="GeneID" id="22574306"/>
<dbReference type="InterPro" id="IPR009944">
    <property type="entry name" value="Amastin"/>
</dbReference>
<reference evidence="2 3" key="1">
    <citation type="journal article" date="2015" name="Sci. Rep.">
        <title>The genome of Leishmania panamensis: insights into genomics of the L. (Viannia) subgenus.</title>
        <authorList>
            <person name="Llanes A."/>
            <person name="Restrepo C.M."/>
            <person name="Vecchio G.D."/>
            <person name="Anguizola F.J."/>
            <person name="Lleonart R."/>
        </authorList>
    </citation>
    <scope>NUCLEOTIDE SEQUENCE [LARGE SCALE GENOMIC DNA]</scope>
    <source>
        <strain evidence="2 3">MHOM/PA/94/PSC-1</strain>
    </source>
</reference>
<sequence length="195" mass="22389">MEWNLALLLYLVLQFFAFFFVLVATPLDVFRFKDIRNFTRNMCATLWGFQLNCTSTKYDNSNDGLWRNCTSRRDRFRALQAFALISIFVYGLAFVLGVIQLFCCRWLRLVCLALNIVGVVTVFIIWIGIVVTFYKRDGQRCPGMNTVSTYGAGFVLFLLAWILDIANIVILLLLSLYENSSETVSTVERKSQPGE</sequence>